<protein>
    <submittedName>
        <fullName evidence="1">Uncharacterized protein</fullName>
    </submittedName>
</protein>
<dbReference type="EMBL" id="MEVF01000003">
    <property type="protein sequence ID" value="OGC51015.1"/>
    <property type="molecule type" value="Genomic_DNA"/>
</dbReference>
<accession>A0A1F4V1C6</accession>
<dbReference type="AlphaFoldDB" id="A0A1F4V1C6"/>
<gene>
    <name evidence="1" type="ORF">A3A69_01155</name>
</gene>
<organism evidence="1 2">
    <name type="scientific">candidate division WWE3 bacterium RIFCSPLOWO2_01_FULL_37_15</name>
    <dbReference type="NCBI Taxonomy" id="1802622"/>
    <lineage>
        <taxon>Bacteria</taxon>
        <taxon>Katanobacteria</taxon>
    </lineage>
</organism>
<sequence length="125" mass="14166">MLHWEAQKMFENRYIKEHLERTYCYKCGTSLEGAKLVTISEAPIAIIAHAICPKCQAESMVTITTAGTGTTPIVTDLKADEIKKFLAAKNVSYDDLLNLHKLLEKESLWKLLQKTEPNSEKNQKN</sequence>
<reference evidence="1 2" key="1">
    <citation type="journal article" date="2016" name="Nat. Commun.">
        <title>Thousands of microbial genomes shed light on interconnected biogeochemical processes in an aquifer system.</title>
        <authorList>
            <person name="Anantharaman K."/>
            <person name="Brown C.T."/>
            <person name="Hug L.A."/>
            <person name="Sharon I."/>
            <person name="Castelle C.J."/>
            <person name="Probst A.J."/>
            <person name="Thomas B.C."/>
            <person name="Singh A."/>
            <person name="Wilkins M.J."/>
            <person name="Karaoz U."/>
            <person name="Brodie E.L."/>
            <person name="Williams K.H."/>
            <person name="Hubbard S.S."/>
            <person name="Banfield J.F."/>
        </authorList>
    </citation>
    <scope>NUCLEOTIDE SEQUENCE [LARGE SCALE GENOMIC DNA]</scope>
</reference>
<comment type="caution">
    <text evidence="1">The sequence shown here is derived from an EMBL/GenBank/DDBJ whole genome shotgun (WGS) entry which is preliminary data.</text>
</comment>
<name>A0A1F4V1C6_UNCKA</name>
<proteinExistence type="predicted"/>
<evidence type="ECO:0000313" key="2">
    <source>
        <dbReference type="Proteomes" id="UP000177458"/>
    </source>
</evidence>
<evidence type="ECO:0000313" key="1">
    <source>
        <dbReference type="EMBL" id="OGC51015.1"/>
    </source>
</evidence>
<dbReference type="Proteomes" id="UP000177458">
    <property type="component" value="Unassembled WGS sequence"/>
</dbReference>